<keyword evidence="1" id="KW-0812">Transmembrane</keyword>
<keyword evidence="1" id="KW-1133">Transmembrane helix</keyword>
<dbReference type="EMBL" id="MGHF01000018">
    <property type="protein sequence ID" value="OGM63316.1"/>
    <property type="molecule type" value="Genomic_DNA"/>
</dbReference>
<accession>A0A1F8BGY1</accession>
<protein>
    <recommendedName>
        <fullName evidence="4">PsbP C-terminal domain-containing protein</fullName>
    </recommendedName>
</protein>
<gene>
    <name evidence="2" type="ORF">A2961_02085</name>
</gene>
<organism evidence="2 3">
    <name type="scientific">Candidatus Woesebacteria bacterium RIFCSPLOWO2_01_FULL_39_21</name>
    <dbReference type="NCBI Taxonomy" id="1802519"/>
    <lineage>
        <taxon>Bacteria</taxon>
        <taxon>Candidatus Woeseibacteriota</taxon>
    </lineage>
</organism>
<reference evidence="2 3" key="1">
    <citation type="journal article" date="2016" name="Nat. Commun.">
        <title>Thousands of microbial genomes shed light on interconnected biogeochemical processes in an aquifer system.</title>
        <authorList>
            <person name="Anantharaman K."/>
            <person name="Brown C.T."/>
            <person name="Hug L.A."/>
            <person name="Sharon I."/>
            <person name="Castelle C.J."/>
            <person name="Probst A.J."/>
            <person name="Thomas B.C."/>
            <person name="Singh A."/>
            <person name="Wilkins M.J."/>
            <person name="Karaoz U."/>
            <person name="Brodie E.L."/>
            <person name="Williams K.H."/>
            <person name="Hubbard S.S."/>
            <person name="Banfield J.F."/>
        </authorList>
    </citation>
    <scope>NUCLEOTIDE SEQUENCE [LARGE SCALE GENOMIC DNA]</scope>
</reference>
<dbReference type="Proteomes" id="UP000177082">
    <property type="component" value="Unassembled WGS sequence"/>
</dbReference>
<sequence length="212" mass="24290">MNKNSKGVAEIFIIVILSLLIVGGIGYYAYKNAQIRPVPTTFPTPTVDVTENWKTYKNEKYGFQVNYPTDWIYKEKKEEDLAKSKKTSIIQFSPGLVFNINPGVFSIQLHEIEADLTLREFIDTFICQTSPEGSNCSNISEDINGFSTKNGLAANKIEYHPKLQFAESLVFKKGGTFFELEINFEKPYYEGVSVDERRKMFDQILSTFRFLN</sequence>
<evidence type="ECO:0000313" key="2">
    <source>
        <dbReference type="EMBL" id="OGM63316.1"/>
    </source>
</evidence>
<comment type="caution">
    <text evidence="2">The sequence shown here is derived from an EMBL/GenBank/DDBJ whole genome shotgun (WGS) entry which is preliminary data.</text>
</comment>
<dbReference type="STRING" id="1802519.A2961_02085"/>
<proteinExistence type="predicted"/>
<evidence type="ECO:0008006" key="4">
    <source>
        <dbReference type="Google" id="ProtNLM"/>
    </source>
</evidence>
<keyword evidence="1" id="KW-0472">Membrane</keyword>
<feature type="transmembrane region" description="Helical" evidence="1">
    <location>
        <begin position="7"/>
        <end position="30"/>
    </location>
</feature>
<name>A0A1F8BGY1_9BACT</name>
<evidence type="ECO:0000313" key="3">
    <source>
        <dbReference type="Proteomes" id="UP000177082"/>
    </source>
</evidence>
<evidence type="ECO:0000256" key="1">
    <source>
        <dbReference type="SAM" id="Phobius"/>
    </source>
</evidence>
<dbReference type="AlphaFoldDB" id="A0A1F8BGY1"/>